<evidence type="ECO:0000313" key="1">
    <source>
        <dbReference type="EMBL" id="WFD09954.1"/>
    </source>
</evidence>
<evidence type="ECO:0000313" key="2">
    <source>
        <dbReference type="Proteomes" id="UP001222800"/>
    </source>
</evidence>
<name>A0ABY8EAM7_9FIRM</name>
<dbReference type="Proteomes" id="UP001222800">
    <property type="component" value="Chromosome"/>
</dbReference>
<organism evidence="1 2">
    <name type="scientific">Tepidibacter hydrothermalis</name>
    <dbReference type="NCBI Taxonomy" id="3036126"/>
    <lineage>
        <taxon>Bacteria</taxon>
        <taxon>Bacillati</taxon>
        <taxon>Bacillota</taxon>
        <taxon>Clostridia</taxon>
        <taxon>Peptostreptococcales</taxon>
        <taxon>Peptostreptococcaceae</taxon>
        <taxon>Tepidibacter</taxon>
    </lineage>
</organism>
<gene>
    <name evidence="1" type="ORF">P4S50_16490</name>
</gene>
<accession>A0ABY8EAM7</accession>
<proteinExistence type="predicted"/>
<sequence>MNIEQRLKELIQEKTVESTFNELKKQRMLKSTRQTAFQKTETLLYNYPKFENVLKSKLEEIETIEKEGISKRSKSFVQWSSSNNYDNSNEYEKSMNAIQKIKASIVQIEGYISQIDAALNIIKDDPYYELIPMKYFEGQTREDIAYYFEVDVKTIDRHKNRLVNLLKIRLFSDECIEELLG</sequence>
<keyword evidence="2" id="KW-1185">Reference proteome</keyword>
<dbReference type="EMBL" id="CP120733">
    <property type="protein sequence ID" value="WFD09954.1"/>
    <property type="molecule type" value="Genomic_DNA"/>
</dbReference>
<reference evidence="1 2" key="1">
    <citation type="submission" date="2023-03" db="EMBL/GenBank/DDBJ databases">
        <title>Complete genome sequence of Tepidibacter sp. SWIR-1, isolated from a deep-sea hydrothermal vent.</title>
        <authorList>
            <person name="Li X."/>
        </authorList>
    </citation>
    <scope>NUCLEOTIDE SEQUENCE [LARGE SCALE GENOMIC DNA]</scope>
    <source>
        <strain evidence="1 2">SWIR-1</strain>
    </source>
</reference>
<protein>
    <submittedName>
        <fullName evidence="1">Uncharacterized protein</fullName>
    </submittedName>
</protein>
<dbReference type="RefSeq" id="WP_277731932.1">
    <property type="nucleotide sequence ID" value="NZ_CP120733.1"/>
</dbReference>